<accession>A0A1J9QXR6</accession>
<reference evidence="10 11" key="1">
    <citation type="submission" date="2016-10" db="EMBL/GenBank/DDBJ databases">
        <title>Proteomics and genomics reveal pathogen-plant mechanisms compatible with a hemibiotrophic lifestyle of Diplodia corticola.</title>
        <authorList>
            <person name="Fernandes I."/>
            <person name="De Jonge R."/>
            <person name="Van De Peer Y."/>
            <person name="Devreese B."/>
            <person name="Alves A."/>
            <person name="Esteves A.C."/>
        </authorList>
    </citation>
    <scope>NUCLEOTIDE SEQUENCE [LARGE SCALE GENOMIC DNA]</scope>
    <source>
        <strain evidence="10 11">CBS 112549</strain>
    </source>
</reference>
<dbReference type="PROSITE" id="PS50850">
    <property type="entry name" value="MFS"/>
    <property type="match status" value="1"/>
</dbReference>
<dbReference type="PANTHER" id="PTHR11360">
    <property type="entry name" value="MONOCARBOXYLATE TRANSPORTER"/>
    <property type="match status" value="1"/>
</dbReference>
<proteinExistence type="inferred from homology"/>
<dbReference type="GO" id="GO:0022857">
    <property type="term" value="F:transmembrane transporter activity"/>
    <property type="evidence" value="ECO:0007669"/>
    <property type="project" value="InterPro"/>
</dbReference>
<dbReference type="SUPFAM" id="SSF103473">
    <property type="entry name" value="MFS general substrate transporter"/>
    <property type="match status" value="1"/>
</dbReference>
<sequence>MSDEHSSVENGQTKEEEQSSQVGQNEPASSPQPQAPPQHPDGGLKAWLCVLGCGACYFCSYGWINALSVFQEYYKNVALSSYSSLDVGWIATLQNFFLQFCGPFVGLLFDRFGPTYLLMTGAFLHVFGLMMASINTEYYQFVLAQGVCSSIGTSFIFNPATVSVPMWFGPKKRGLAIALSSTGAPIGGVIYPIVVNRVIDGVDFGWAMRTCAFIILAMMAMAVATTRLPAKPVKRPVNRTIARRMASGPFVFLVAAFFFFTMGVLLPITYMTQNAVAKGLDTGLSRYLVSMYNAGAFVGRVMPGVVGHRTGFFDITTAACALTGVFTLALWIPAAGTPPLVAFAIIFGWAANAVIAAMPMLISLVSEPQELGVRAGTVFAFGGLGALAGLPIGSVLVRGDDYDDMKIFAGVMILAGTCCYAASRFCLSGLKLRAP</sequence>
<feature type="compositionally biased region" description="Basic and acidic residues" evidence="7">
    <location>
        <begin position="1"/>
        <end position="17"/>
    </location>
</feature>
<evidence type="ECO:0000256" key="1">
    <source>
        <dbReference type="ARBA" id="ARBA00004141"/>
    </source>
</evidence>
<evidence type="ECO:0000256" key="6">
    <source>
        <dbReference type="ARBA" id="ARBA00023136"/>
    </source>
</evidence>
<evidence type="ECO:0000256" key="7">
    <source>
        <dbReference type="SAM" id="MobiDB-lite"/>
    </source>
</evidence>
<gene>
    <name evidence="10" type="ORF">BKCO1_2700076</name>
</gene>
<evidence type="ECO:0000256" key="2">
    <source>
        <dbReference type="ARBA" id="ARBA00006727"/>
    </source>
</evidence>
<evidence type="ECO:0000259" key="9">
    <source>
        <dbReference type="PROSITE" id="PS50850"/>
    </source>
</evidence>
<keyword evidence="5 8" id="KW-1133">Transmembrane helix</keyword>
<dbReference type="AlphaFoldDB" id="A0A1J9QXR6"/>
<dbReference type="PANTHER" id="PTHR11360:SF224">
    <property type="entry name" value="MAJOR FACILITATOR SUPERFAMILY (MFS) PROFILE DOMAIN-CONTAINING PROTEIN-RELATED"/>
    <property type="match status" value="1"/>
</dbReference>
<dbReference type="InterPro" id="IPR036259">
    <property type="entry name" value="MFS_trans_sf"/>
</dbReference>
<keyword evidence="4 8" id="KW-0812">Transmembrane</keyword>
<feature type="transmembrane region" description="Helical" evidence="8">
    <location>
        <begin position="141"/>
        <end position="162"/>
    </location>
</feature>
<dbReference type="Gene3D" id="1.20.1250.20">
    <property type="entry name" value="MFS general substrate transporter like domains"/>
    <property type="match status" value="2"/>
</dbReference>
<feature type="domain" description="Major facilitator superfamily (MFS) profile" evidence="9">
    <location>
        <begin position="48"/>
        <end position="427"/>
    </location>
</feature>
<evidence type="ECO:0000256" key="8">
    <source>
        <dbReference type="SAM" id="Phobius"/>
    </source>
</evidence>
<keyword evidence="11" id="KW-1185">Reference proteome</keyword>
<dbReference type="InterPro" id="IPR050327">
    <property type="entry name" value="Proton-linked_MCT"/>
</dbReference>
<dbReference type="GeneID" id="31013870"/>
<keyword evidence="3" id="KW-0813">Transport</keyword>
<dbReference type="Pfam" id="PF07690">
    <property type="entry name" value="MFS_1"/>
    <property type="match status" value="1"/>
</dbReference>
<dbReference type="InterPro" id="IPR020846">
    <property type="entry name" value="MFS_dom"/>
</dbReference>
<feature type="transmembrane region" description="Helical" evidence="8">
    <location>
        <begin position="46"/>
        <end position="67"/>
    </location>
</feature>
<organism evidence="10 11">
    <name type="scientific">Diplodia corticola</name>
    <dbReference type="NCBI Taxonomy" id="236234"/>
    <lineage>
        <taxon>Eukaryota</taxon>
        <taxon>Fungi</taxon>
        <taxon>Dikarya</taxon>
        <taxon>Ascomycota</taxon>
        <taxon>Pezizomycotina</taxon>
        <taxon>Dothideomycetes</taxon>
        <taxon>Dothideomycetes incertae sedis</taxon>
        <taxon>Botryosphaeriales</taxon>
        <taxon>Botryosphaeriaceae</taxon>
        <taxon>Diplodia</taxon>
    </lineage>
</organism>
<feature type="transmembrane region" description="Helical" evidence="8">
    <location>
        <begin position="377"/>
        <end position="395"/>
    </location>
</feature>
<feature type="transmembrane region" description="Helical" evidence="8">
    <location>
        <begin position="206"/>
        <end position="229"/>
    </location>
</feature>
<comment type="similarity">
    <text evidence="2">Belongs to the major facilitator superfamily. Monocarboxylate porter (TC 2.A.1.13) family.</text>
</comment>
<feature type="region of interest" description="Disordered" evidence="7">
    <location>
        <begin position="1"/>
        <end position="39"/>
    </location>
</feature>
<dbReference type="Proteomes" id="UP000183809">
    <property type="component" value="Unassembled WGS sequence"/>
</dbReference>
<feature type="transmembrane region" description="Helical" evidence="8">
    <location>
        <begin position="407"/>
        <end position="427"/>
    </location>
</feature>
<feature type="transmembrane region" description="Helical" evidence="8">
    <location>
        <begin position="250"/>
        <end position="272"/>
    </location>
</feature>
<feature type="transmembrane region" description="Helical" evidence="8">
    <location>
        <begin position="174"/>
        <end position="194"/>
    </location>
</feature>
<evidence type="ECO:0000313" key="11">
    <source>
        <dbReference type="Proteomes" id="UP000183809"/>
    </source>
</evidence>
<dbReference type="RefSeq" id="XP_020130082.1">
    <property type="nucleotide sequence ID" value="XM_020273609.1"/>
</dbReference>
<feature type="transmembrane region" description="Helical" evidence="8">
    <location>
        <begin position="116"/>
        <end position="135"/>
    </location>
</feature>
<evidence type="ECO:0000256" key="3">
    <source>
        <dbReference type="ARBA" id="ARBA00022448"/>
    </source>
</evidence>
<dbReference type="OrthoDB" id="5667at2759"/>
<dbReference type="GO" id="GO:0016020">
    <property type="term" value="C:membrane"/>
    <property type="evidence" value="ECO:0007669"/>
    <property type="project" value="UniProtKB-SubCell"/>
</dbReference>
<comment type="caution">
    <text evidence="10">The sequence shown here is derived from an EMBL/GenBank/DDBJ whole genome shotgun (WGS) entry which is preliminary data.</text>
</comment>
<dbReference type="InterPro" id="IPR011701">
    <property type="entry name" value="MFS"/>
</dbReference>
<evidence type="ECO:0000313" key="10">
    <source>
        <dbReference type="EMBL" id="OJD33822.1"/>
    </source>
</evidence>
<keyword evidence="6 8" id="KW-0472">Membrane</keyword>
<name>A0A1J9QXR6_9PEZI</name>
<dbReference type="EMBL" id="MNUE01000027">
    <property type="protein sequence ID" value="OJD33822.1"/>
    <property type="molecule type" value="Genomic_DNA"/>
</dbReference>
<evidence type="ECO:0000256" key="4">
    <source>
        <dbReference type="ARBA" id="ARBA00022692"/>
    </source>
</evidence>
<evidence type="ECO:0000256" key="5">
    <source>
        <dbReference type="ARBA" id="ARBA00022989"/>
    </source>
</evidence>
<protein>
    <submittedName>
        <fullName evidence="10">Monocarboxylate transporter</fullName>
    </submittedName>
</protein>
<feature type="transmembrane region" description="Helical" evidence="8">
    <location>
        <begin position="315"/>
        <end position="334"/>
    </location>
</feature>
<feature type="transmembrane region" description="Helical" evidence="8">
    <location>
        <begin position="87"/>
        <end position="109"/>
    </location>
</feature>
<feature type="transmembrane region" description="Helical" evidence="8">
    <location>
        <begin position="340"/>
        <end position="365"/>
    </location>
</feature>
<comment type="subcellular location">
    <subcellularLocation>
        <location evidence="1">Membrane</location>
        <topology evidence="1">Multi-pass membrane protein</topology>
    </subcellularLocation>
</comment>